<keyword evidence="16" id="KW-0131">Cell cycle</keyword>
<name>A0A9Q1I8L5_SYNKA</name>
<sequence length="150" mass="17661">MEIELEKNMELMNEEHVKLYFYENRLKTYSGWPFEEGCACTPQNMARAGFIHTPTENCPDVAQCFFCYKELEGWEPEDDPEKEHKAHSPSCTFISLKKDVKELTVEEFLKLQKERQKFVIKKKCGQVIDKFEQAAQARRAEIIKTAMEQE</sequence>
<keyword evidence="12" id="KW-0862">Zinc</keyword>
<keyword evidence="14" id="KW-0206">Cytoskeleton</keyword>
<evidence type="ECO:0000256" key="12">
    <source>
        <dbReference type="ARBA" id="ARBA00022833"/>
    </source>
</evidence>
<keyword evidence="11" id="KW-0159">Chromosome partition</keyword>
<evidence type="ECO:0000313" key="18">
    <source>
        <dbReference type="EMBL" id="KAJ8332518.1"/>
    </source>
</evidence>
<protein>
    <recommendedName>
        <fullName evidence="20">Survivin</fullName>
    </recommendedName>
</protein>
<dbReference type="GO" id="GO:0005634">
    <property type="term" value="C:nucleus"/>
    <property type="evidence" value="ECO:0007669"/>
    <property type="project" value="UniProtKB-SubCell"/>
</dbReference>
<evidence type="ECO:0000256" key="9">
    <source>
        <dbReference type="ARBA" id="ARBA00022723"/>
    </source>
</evidence>
<dbReference type="PANTHER" id="PTHR46771">
    <property type="entry name" value="DETERIN"/>
    <property type="match status" value="1"/>
</dbReference>
<evidence type="ECO:0000256" key="17">
    <source>
        <dbReference type="ARBA" id="ARBA00023328"/>
    </source>
</evidence>
<evidence type="ECO:0000256" key="4">
    <source>
        <dbReference type="ARBA" id="ARBA00006672"/>
    </source>
</evidence>
<accession>A0A9Q1I8L5</accession>
<dbReference type="GO" id="GO:0051301">
    <property type="term" value="P:cell division"/>
    <property type="evidence" value="ECO:0007669"/>
    <property type="project" value="UniProtKB-KW"/>
</dbReference>
<evidence type="ECO:0000256" key="5">
    <source>
        <dbReference type="ARBA" id="ARBA00022454"/>
    </source>
</evidence>
<keyword evidence="17" id="KW-0137">Centromere</keyword>
<keyword evidence="15" id="KW-0539">Nucleus</keyword>
<proteinExistence type="inferred from homology"/>
<keyword evidence="13" id="KW-0832">Ubl conjugation</keyword>
<evidence type="ECO:0008006" key="20">
    <source>
        <dbReference type="Google" id="ProtNLM"/>
    </source>
</evidence>
<organism evidence="18 19">
    <name type="scientific">Synaphobranchus kaupii</name>
    <name type="common">Kaup's arrowtooth eel</name>
    <dbReference type="NCBI Taxonomy" id="118154"/>
    <lineage>
        <taxon>Eukaryota</taxon>
        <taxon>Metazoa</taxon>
        <taxon>Chordata</taxon>
        <taxon>Craniata</taxon>
        <taxon>Vertebrata</taxon>
        <taxon>Euteleostomi</taxon>
        <taxon>Actinopterygii</taxon>
        <taxon>Neopterygii</taxon>
        <taxon>Teleostei</taxon>
        <taxon>Anguilliformes</taxon>
        <taxon>Synaphobranchidae</taxon>
        <taxon>Synaphobranchus</taxon>
    </lineage>
</organism>
<keyword evidence="9" id="KW-0479">Metal-binding</keyword>
<evidence type="ECO:0000256" key="3">
    <source>
        <dbReference type="ARBA" id="ARBA00004584"/>
    </source>
</evidence>
<comment type="subcellular location">
    <subcellularLocation>
        <location evidence="3">Chromosome</location>
        <location evidence="3">Centromere</location>
    </subcellularLocation>
    <subcellularLocation>
        <location evidence="2">Cytoplasm</location>
        <location evidence="2">Cytoskeleton</location>
        <location evidence="2">Spindle</location>
    </subcellularLocation>
    <subcellularLocation>
        <location evidence="1">Nucleus</location>
    </subcellularLocation>
</comment>
<dbReference type="OrthoDB" id="2196114at2759"/>
<keyword evidence="8" id="KW-0132">Cell division</keyword>
<dbReference type="FunFam" id="1.10.1170.10:FF:000009">
    <property type="entry name" value="Baculoviral IAP repeat-containing protein 5"/>
    <property type="match status" value="1"/>
</dbReference>
<dbReference type="PROSITE" id="PS50143">
    <property type="entry name" value="BIR_REPEAT_2"/>
    <property type="match status" value="1"/>
</dbReference>
<keyword evidence="6" id="KW-0963">Cytoplasm</keyword>
<evidence type="ECO:0000256" key="7">
    <source>
        <dbReference type="ARBA" id="ARBA00022553"/>
    </source>
</evidence>
<dbReference type="GO" id="GO:0005819">
    <property type="term" value="C:spindle"/>
    <property type="evidence" value="ECO:0007669"/>
    <property type="project" value="UniProtKB-SubCell"/>
</dbReference>
<dbReference type="GO" id="GO:0007059">
    <property type="term" value="P:chromosome segregation"/>
    <property type="evidence" value="ECO:0007669"/>
    <property type="project" value="UniProtKB-KW"/>
</dbReference>
<dbReference type="Gene3D" id="1.10.1170.10">
    <property type="entry name" value="Inhibitor Of Apoptosis Protein (2mihbC-IAP-1), Chain A"/>
    <property type="match status" value="1"/>
</dbReference>
<keyword evidence="5" id="KW-0158">Chromosome</keyword>
<evidence type="ECO:0000256" key="11">
    <source>
        <dbReference type="ARBA" id="ARBA00022829"/>
    </source>
</evidence>
<evidence type="ECO:0000256" key="13">
    <source>
        <dbReference type="ARBA" id="ARBA00022843"/>
    </source>
</evidence>
<dbReference type="InterPro" id="IPR001370">
    <property type="entry name" value="BIR_rpt"/>
</dbReference>
<evidence type="ECO:0000313" key="19">
    <source>
        <dbReference type="Proteomes" id="UP001152622"/>
    </source>
</evidence>
<comment type="caution">
    <text evidence="18">The sequence shown here is derived from an EMBL/GenBank/DDBJ whole genome shotgun (WGS) entry which is preliminary data.</text>
</comment>
<dbReference type="Pfam" id="PF00653">
    <property type="entry name" value="BIR"/>
    <property type="match status" value="1"/>
</dbReference>
<keyword evidence="7" id="KW-0597">Phosphoprotein</keyword>
<dbReference type="Proteomes" id="UP001152622">
    <property type="component" value="Unassembled WGS sequence"/>
</dbReference>
<evidence type="ECO:0000256" key="1">
    <source>
        <dbReference type="ARBA" id="ARBA00004123"/>
    </source>
</evidence>
<comment type="similarity">
    <text evidence="4">Belongs to the IAP family.</text>
</comment>
<gene>
    <name evidence="18" type="ORF">SKAU_G00423070</name>
</gene>
<evidence type="ECO:0000256" key="14">
    <source>
        <dbReference type="ARBA" id="ARBA00023212"/>
    </source>
</evidence>
<evidence type="ECO:0000256" key="6">
    <source>
        <dbReference type="ARBA" id="ARBA00022490"/>
    </source>
</evidence>
<evidence type="ECO:0000256" key="2">
    <source>
        <dbReference type="ARBA" id="ARBA00004186"/>
    </source>
</evidence>
<dbReference type="GO" id="GO:0000775">
    <property type="term" value="C:chromosome, centromeric region"/>
    <property type="evidence" value="ECO:0007669"/>
    <property type="project" value="UniProtKB-SubCell"/>
</dbReference>
<dbReference type="AlphaFoldDB" id="A0A9Q1I8L5"/>
<dbReference type="GO" id="GO:0046872">
    <property type="term" value="F:metal ion binding"/>
    <property type="evidence" value="ECO:0007669"/>
    <property type="project" value="UniProtKB-KW"/>
</dbReference>
<dbReference type="CDD" id="cd00022">
    <property type="entry name" value="BIR"/>
    <property type="match status" value="1"/>
</dbReference>
<keyword evidence="19" id="KW-1185">Reference proteome</keyword>
<evidence type="ECO:0000256" key="8">
    <source>
        <dbReference type="ARBA" id="ARBA00022618"/>
    </source>
</evidence>
<reference evidence="18" key="1">
    <citation type="journal article" date="2023" name="Science">
        <title>Genome structures resolve the early diversification of teleost fishes.</title>
        <authorList>
            <person name="Parey E."/>
            <person name="Louis A."/>
            <person name="Montfort J."/>
            <person name="Bouchez O."/>
            <person name="Roques C."/>
            <person name="Iampietro C."/>
            <person name="Lluch J."/>
            <person name="Castinel A."/>
            <person name="Donnadieu C."/>
            <person name="Desvignes T."/>
            <person name="Floi Bucao C."/>
            <person name="Jouanno E."/>
            <person name="Wen M."/>
            <person name="Mejri S."/>
            <person name="Dirks R."/>
            <person name="Jansen H."/>
            <person name="Henkel C."/>
            <person name="Chen W.J."/>
            <person name="Zahm M."/>
            <person name="Cabau C."/>
            <person name="Klopp C."/>
            <person name="Thompson A.W."/>
            <person name="Robinson-Rechavi M."/>
            <person name="Braasch I."/>
            <person name="Lecointre G."/>
            <person name="Bobe J."/>
            <person name="Postlethwait J.H."/>
            <person name="Berthelot C."/>
            <person name="Roest Crollius H."/>
            <person name="Guiguen Y."/>
        </authorList>
    </citation>
    <scope>NUCLEOTIDE SEQUENCE</scope>
    <source>
        <strain evidence="18">WJC10195</strain>
    </source>
</reference>
<keyword evidence="10" id="KW-0498">Mitosis</keyword>
<dbReference type="PANTHER" id="PTHR46771:SF3">
    <property type="entry name" value="BACULOVIRAL IAP REPEAT-CONTAINING PROTEIN 5"/>
    <property type="match status" value="1"/>
</dbReference>
<dbReference type="SUPFAM" id="SSF57924">
    <property type="entry name" value="Inhibitor of apoptosis (IAP) repeat"/>
    <property type="match status" value="1"/>
</dbReference>
<dbReference type="InterPro" id="IPR051190">
    <property type="entry name" value="Baculoviral_IAP"/>
</dbReference>
<evidence type="ECO:0000256" key="15">
    <source>
        <dbReference type="ARBA" id="ARBA00023242"/>
    </source>
</evidence>
<evidence type="ECO:0000256" key="16">
    <source>
        <dbReference type="ARBA" id="ARBA00023306"/>
    </source>
</evidence>
<dbReference type="EMBL" id="JAINUF010000025">
    <property type="protein sequence ID" value="KAJ8332518.1"/>
    <property type="molecule type" value="Genomic_DNA"/>
</dbReference>
<evidence type="ECO:0000256" key="10">
    <source>
        <dbReference type="ARBA" id="ARBA00022776"/>
    </source>
</evidence>
<dbReference type="SMART" id="SM00238">
    <property type="entry name" value="BIR"/>
    <property type="match status" value="1"/>
</dbReference>